<feature type="domain" description="ORC1/DEAH AAA+ ATPase" evidence="2">
    <location>
        <begin position="12"/>
        <end position="113"/>
    </location>
</feature>
<comment type="caution">
    <text evidence="3">The sequence shown here is derived from an EMBL/GenBank/DDBJ whole genome shotgun (WGS) entry which is preliminary data.</text>
</comment>
<comment type="similarity">
    <text evidence="1">Belongs to the CDC6/cdc18 family.</text>
</comment>
<reference evidence="3" key="1">
    <citation type="submission" date="2013-08" db="EMBL/GenBank/DDBJ databases">
        <authorList>
            <person name="Mendez C."/>
            <person name="Richter M."/>
            <person name="Ferrer M."/>
            <person name="Sanchez J."/>
        </authorList>
    </citation>
    <scope>NUCLEOTIDE SEQUENCE</scope>
</reference>
<sequence>MVEALSSIIRNSRPSNLLLYGKTGTGKSSVTRYVISKLEEKAPEKIATCYLNCQTFDSPYSILINVAKSLSTDDSIPQSGWPLDRVYSELSDRIEKNKKYLVIILDEIDKLVQKNGGDSLYV</sequence>
<reference evidence="3" key="2">
    <citation type="journal article" date="2014" name="ISME J.">
        <title>Microbial stratification in low pH oxic and suboxic macroscopic growths along an acid mine drainage.</title>
        <authorList>
            <person name="Mendez-Garcia C."/>
            <person name="Mesa V."/>
            <person name="Sprenger R.R."/>
            <person name="Richter M."/>
            <person name="Diez M.S."/>
            <person name="Solano J."/>
            <person name="Bargiela R."/>
            <person name="Golyshina O.V."/>
            <person name="Manteca A."/>
            <person name="Ramos J.L."/>
            <person name="Gallego J.R."/>
            <person name="Llorente I."/>
            <person name="Martins Dos Santos V.A."/>
            <person name="Jensen O.N."/>
            <person name="Pelaez A.I."/>
            <person name="Sanchez J."/>
            <person name="Ferrer M."/>
        </authorList>
    </citation>
    <scope>NUCLEOTIDE SEQUENCE</scope>
</reference>
<organism evidence="3">
    <name type="scientific">mine drainage metagenome</name>
    <dbReference type="NCBI Taxonomy" id="410659"/>
    <lineage>
        <taxon>unclassified sequences</taxon>
        <taxon>metagenomes</taxon>
        <taxon>ecological metagenomes</taxon>
    </lineage>
</organism>
<keyword evidence="3" id="KW-0131">Cell cycle</keyword>
<dbReference type="InterPro" id="IPR050311">
    <property type="entry name" value="ORC1/CDC6"/>
</dbReference>
<gene>
    <name evidence="3" type="ORF">B1A_02424</name>
</gene>
<dbReference type="InterPro" id="IPR027417">
    <property type="entry name" value="P-loop_NTPase"/>
</dbReference>
<dbReference type="Pfam" id="PF13401">
    <property type="entry name" value="AAA_22"/>
    <property type="match status" value="1"/>
</dbReference>
<dbReference type="SUPFAM" id="SSF52540">
    <property type="entry name" value="P-loop containing nucleoside triphosphate hydrolases"/>
    <property type="match status" value="1"/>
</dbReference>
<dbReference type="GO" id="GO:0016887">
    <property type="term" value="F:ATP hydrolysis activity"/>
    <property type="evidence" value="ECO:0007669"/>
    <property type="project" value="InterPro"/>
</dbReference>
<dbReference type="EMBL" id="AUZX01001804">
    <property type="protein sequence ID" value="EQD78104.1"/>
    <property type="molecule type" value="Genomic_DNA"/>
</dbReference>
<protein>
    <submittedName>
        <fullName evidence="3">Cell division control protein 6</fullName>
    </submittedName>
</protein>
<dbReference type="CDD" id="cd00009">
    <property type="entry name" value="AAA"/>
    <property type="match status" value="1"/>
</dbReference>
<dbReference type="InterPro" id="IPR049945">
    <property type="entry name" value="AAA_22"/>
</dbReference>
<evidence type="ECO:0000259" key="2">
    <source>
        <dbReference type="Pfam" id="PF13401"/>
    </source>
</evidence>
<evidence type="ECO:0000256" key="1">
    <source>
        <dbReference type="ARBA" id="ARBA00006184"/>
    </source>
</evidence>
<feature type="non-terminal residue" evidence="3">
    <location>
        <position position="122"/>
    </location>
</feature>
<accession>T1D9J5</accession>
<keyword evidence="3" id="KW-0132">Cell division</keyword>
<name>T1D9J5_9ZZZZ</name>
<evidence type="ECO:0000313" key="3">
    <source>
        <dbReference type="EMBL" id="EQD78104.1"/>
    </source>
</evidence>
<dbReference type="Gene3D" id="3.40.50.300">
    <property type="entry name" value="P-loop containing nucleotide triphosphate hydrolases"/>
    <property type="match status" value="1"/>
</dbReference>
<dbReference type="PANTHER" id="PTHR10763:SF26">
    <property type="entry name" value="CELL DIVISION CONTROL PROTEIN 6 HOMOLOG"/>
    <property type="match status" value="1"/>
</dbReference>
<dbReference type="PANTHER" id="PTHR10763">
    <property type="entry name" value="CELL DIVISION CONTROL PROTEIN 6-RELATED"/>
    <property type="match status" value="1"/>
</dbReference>
<proteinExistence type="inferred from homology"/>
<dbReference type="GO" id="GO:0051301">
    <property type="term" value="P:cell division"/>
    <property type="evidence" value="ECO:0007669"/>
    <property type="project" value="UniProtKB-KW"/>
</dbReference>
<dbReference type="AlphaFoldDB" id="T1D9J5"/>